<feature type="domain" description="Thiopeptide-type bacteriocin biosynthesis" evidence="1">
    <location>
        <begin position="11"/>
        <end position="289"/>
    </location>
</feature>
<organism evidence="2 3">
    <name type="scientific">Chryseobacterium artocarpi</name>
    <dbReference type="NCBI Taxonomy" id="1414727"/>
    <lineage>
        <taxon>Bacteria</taxon>
        <taxon>Pseudomonadati</taxon>
        <taxon>Bacteroidota</taxon>
        <taxon>Flavobacteriia</taxon>
        <taxon>Flavobacteriales</taxon>
        <taxon>Weeksellaceae</taxon>
        <taxon>Chryseobacterium group</taxon>
        <taxon>Chryseobacterium</taxon>
    </lineage>
</organism>
<dbReference type="AlphaFoldDB" id="A0A1B8Z9Z1"/>
<evidence type="ECO:0000313" key="3">
    <source>
        <dbReference type="Proteomes" id="UP000092651"/>
    </source>
</evidence>
<evidence type="ECO:0000313" key="2">
    <source>
        <dbReference type="EMBL" id="OCA68439.1"/>
    </source>
</evidence>
<evidence type="ECO:0000259" key="1">
    <source>
        <dbReference type="Pfam" id="PF14028"/>
    </source>
</evidence>
<gene>
    <name evidence="2" type="ORF">BBI01_18520</name>
</gene>
<protein>
    <recommendedName>
        <fullName evidence="1">Thiopeptide-type bacteriocin biosynthesis domain-containing protein</fullName>
    </recommendedName>
</protein>
<sequence>MMENLTENKEWISVHIFYTAHNKFLIEALPGFLEIIKNQFPVHKYFFIRYWEAGPHIRLRLLVNTNDKEKIKNEIITFFSIYLEKNPSVRNIEKEHFLPNNTVHFIEYEPEVERYGGGEGISTAESHFQDSSETVLNLMSSINQNWNLGVAQGIALQLSYIFLKSVALNDDEIKEMLFKMDNSHWKERARIVSKTENVDILFEKQYLKNKEAILERFNALDGVLDTDEAIDDSPIFHWHRYIKEKDIALNNSSLTRKRHIIYISYLHMLNNRLGLSNHDEGYISYVLYNSFIN</sequence>
<dbReference type="EMBL" id="MAYH01000049">
    <property type="protein sequence ID" value="OCA68439.1"/>
    <property type="molecule type" value="Genomic_DNA"/>
</dbReference>
<proteinExistence type="predicted"/>
<name>A0A1B8Z9Z1_9FLAO</name>
<dbReference type="Proteomes" id="UP000092651">
    <property type="component" value="Unassembled WGS sequence"/>
</dbReference>
<reference evidence="2 3" key="1">
    <citation type="submission" date="2016-07" db="EMBL/GenBank/DDBJ databases">
        <authorList>
            <person name="Jeong J.-J."/>
            <person name="Kim D.W."/>
            <person name="Sang M.K."/>
            <person name="Choi I.-G."/>
            <person name="Kim K.D."/>
        </authorList>
    </citation>
    <scope>NUCLEOTIDE SEQUENCE [LARGE SCALE GENOMIC DNA]</scope>
    <source>
        <strain evidence="2 3">UTM-3</strain>
    </source>
</reference>
<accession>A0A1B8Z9Z1</accession>
<dbReference type="NCBIfam" id="TIGR03891">
    <property type="entry name" value="thiopep_ocin"/>
    <property type="match status" value="1"/>
</dbReference>
<dbReference type="Pfam" id="PF14028">
    <property type="entry name" value="Lant_dehydr_C"/>
    <property type="match status" value="1"/>
</dbReference>
<dbReference type="InterPro" id="IPR023809">
    <property type="entry name" value="Thiopep_bacteriocin_synth_dom"/>
</dbReference>
<keyword evidence="3" id="KW-1185">Reference proteome</keyword>
<dbReference type="RefSeq" id="WP_065396310.1">
    <property type="nucleotide sequence ID" value="NZ_MAYH01000049.1"/>
</dbReference>
<dbReference type="OrthoDB" id="1273722at2"/>
<comment type="caution">
    <text evidence="2">The sequence shown here is derived from an EMBL/GenBank/DDBJ whole genome shotgun (WGS) entry which is preliminary data.</text>
</comment>